<dbReference type="CDD" id="cd02440">
    <property type="entry name" value="AdoMet_MTases"/>
    <property type="match status" value="1"/>
</dbReference>
<feature type="domain" description="Methyltransferase type 11" evidence="4">
    <location>
        <begin position="88"/>
        <end position="181"/>
    </location>
</feature>
<sequence length="346" mass="38979">MLQKTFSLNRSIFSVKSFSCIKKYSTAANQQQKPSAFMVFNRETKRIQRDRSSIDIEESRKVDYLKDEIAYRMVDRLLDIKRKFNTIVDLGSGCGHIIKHVDKDVMKKLIMCDISSKMLERDKDINYEVDVERIVVDEELLPFDDNSLEAVLSNLSLHWVNDLPGAMIQIRKSLKPDGVFIASILGGDTLFELRTSFQLAESEREGGISPRVSPMTNTRDIGSLLSRAGFNLTTIDTDDIVVNYPSMFELIQDLRSMGESNAVLTRRPFLKRDTLLSASAIYKELYGNPDGSVPATFQVTLYNLVFIIGWKPDVSQPKPLSRGSGQVSLKETLKGGDGKSNKSNDN</sequence>
<reference evidence="6 7" key="4">
    <citation type="submission" date="2017-10" db="EMBL/GenBank/DDBJ databases">
        <title>Genome analyses suggest a sexual origin of heterokaryosis in a supposedly ancient asexual fungus.</title>
        <authorList>
            <person name="Corradi N."/>
            <person name="Sedzielewska K."/>
            <person name="Noel J."/>
            <person name="Charron P."/>
            <person name="Farinelli L."/>
            <person name="Marton T."/>
            <person name="Kruger M."/>
            <person name="Pelin A."/>
            <person name="Brachmann A."/>
            <person name="Corradi N."/>
        </authorList>
    </citation>
    <scope>NUCLEOTIDE SEQUENCE [LARGE SCALE GENOMIC DNA]</scope>
    <source>
        <strain evidence="6 7">A1</strain>
    </source>
</reference>
<dbReference type="Proteomes" id="UP000232722">
    <property type="component" value="Unassembled WGS sequence"/>
</dbReference>
<keyword evidence="1 6" id="KW-0489">Methyltransferase</keyword>
<dbReference type="EMBL" id="LLXH01000270">
    <property type="protein sequence ID" value="PKC69598.1"/>
    <property type="molecule type" value="Genomic_DNA"/>
</dbReference>
<dbReference type="SUPFAM" id="SSF53335">
    <property type="entry name" value="S-adenosyl-L-methionine-dependent methyltransferases"/>
    <property type="match status" value="1"/>
</dbReference>
<dbReference type="Gene3D" id="3.40.50.150">
    <property type="entry name" value="Vaccinia Virus protein VP39"/>
    <property type="match status" value="1"/>
</dbReference>
<accession>A0A2N0S224</accession>
<dbReference type="PANTHER" id="PTHR13090">
    <property type="entry name" value="ARGININE-HYDROXYLASE NDUFAF5, MITOCHONDRIAL"/>
    <property type="match status" value="1"/>
</dbReference>
<name>A0A2N0S224_9GLOM</name>
<dbReference type="EMBL" id="LLXJ01000214">
    <property type="protein sequence ID" value="PKC12998.1"/>
    <property type="molecule type" value="Genomic_DNA"/>
</dbReference>
<organism evidence="6 7">
    <name type="scientific">Rhizophagus irregularis</name>
    <dbReference type="NCBI Taxonomy" id="588596"/>
    <lineage>
        <taxon>Eukaryota</taxon>
        <taxon>Fungi</taxon>
        <taxon>Fungi incertae sedis</taxon>
        <taxon>Mucoromycota</taxon>
        <taxon>Glomeromycotina</taxon>
        <taxon>Glomeromycetes</taxon>
        <taxon>Glomerales</taxon>
        <taxon>Glomeraceae</taxon>
        <taxon>Rhizophagus</taxon>
    </lineage>
</organism>
<reference evidence="6 7" key="3">
    <citation type="submission" date="2017-10" db="EMBL/GenBank/DDBJ databases">
        <title>Extensive intraspecific genome diversity in a model arbuscular mycorrhizal fungus.</title>
        <authorList>
            <person name="Chen E.C.H."/>
            <person name="Morin E."/>
            <person name="Baudet D."/>
            <person name="Noel J."/>
            <person name="Ndikumana S."/>
            <person name="Charron P."/>
            <person name="St-Onge C."/>
            <person name="Giorgi J."/>
            <person name="Grigoriev I.V."/>
            <person name="Roux C."/>
            <person name="Martin F.M."/>
            <person name="Corradi N."/>
        </authorList>
    </citation>
    <scope>NUCLEOTIDE SEQUENCE [LARGE SCALE GENOMIC DNA]</scope>
    <source>
        <strain evidence="6 7">A1</strain>
    </source>
</reference>
<evidence type="ECO:0000256" key="1">
    <source>
        <dbReference type="ARBA" id="ARBA00022603"/>
    </source>
</evidence>
<keyword evidence="2 6" id="KW-0808">Transferase</keyword>
<dbReference type="GO" id="GO:0008757">
    <property type="term" value="F:S-adenosylmethionine-dependent methyltransferase activity"/>
    <property type="evidence" value="ECO:0007669"/>
    <property type="project" value="InterPro"/>
</dbReference>
<protein>
    <submittedName>
        <fullName evidence="6">S-adenosyl-L-methionine-dependent methyltransferase</fullName>
    </submittedName>
</protein>
<proteinExistence type="predicted"/>
<gene>
    <name evidence="6" type="ORF">RhiirA1_504091</name>
    <name evidence="5" type="ORF">RhiirA5_309178</name>
</gene>
<dbReference type="GO" id="GO:0032259">
    <property type="term" value="P:methylation"/>
    <property type="evidence" value="ECO:0007669"/>
    <property type="project" value="UniProtKB-KW"/>
</dbReference>
<dbReference type="InterPro" id="IPR029063">
    <property type="entry name" value="SAM-dependent_MTases_sf"/>
</dbReference>
<dbReference type="PANTHER" id="PTHR13090:SF1">
    <property type="entry name" value="ARGININE-HYDROXYLASE NDUFAF5, MITOCHONDRIAL"/>
    <property type="match status" value="1"/>
</dbReference>
<evidence type="ECO:0000256" key="3">
    <source>
        <dbReference type="SAM" id="MobiDB-lite"/>
    </source>
</evidence>
<dbReference type="VEuPathDB" id="FungiDB:FUN_012892"/>
<dbReference type="Pfam" id="PF08241">
    <property type="entry name" value="Methyltransf_11"/>
    <property type="match status" value="1"/>
</dbReference>
<feature type="region of interest" description="Disordered" evidence="3">
    <location>
        <begin position="316"/>
        <end position="346"/>
    </location>
</feature>
<reference evidence="5 8" key="2">
    <citation type="submission" date="2017-09" db="EMBL/GenBank/DDBJ databases">
        <title>Extensive intraspecific genome diversity in a model arbuscular mycorrhizal fungus.</title>
        <authorList>
            <person name="Chen E.C."/>
            <person name="Morin E."/>
            <person name="Beaudet D."/>
            <person name="Noel J."/>
            <person name="Ndikumana S."/>
            <person name="Charron P."/>
            <person name="St-Onge C."/>
            <person name="Giorgi J."/>
            <person name="Grigoriev I.V."/>
            <person name="Roux C."/>
            <person name="Martin F.M."/>
            <person name="Corradi N."/>
        </authorList>
    </citation>
    <scope>NUCLEOTIDE SEQUENCE [LARGE SCALE GENOMIC DNA]</scope>
    <source>
        <strain evidence="5 8">A5</strain>
    </source>
</reference>
<evidence type="ECO:0000313" key="5">
    <source>
        <dbReference type="EMBL" id="PKC12998.1"/>
    </source>
</evidence>
<dbReference type="GO" id="GO:0032981">
    <property type="term" value="P:mitochondrial respiratory chain complex I assembly"/>
    <property type="evidence" value="ECO:0007669"/>
    <property type="project" value="TreeGrafter"/>
</dbReference>
<comment type="caution">
    <text evidence="6">The sequence shown here is derived from an EMBL/GenBank/DDBJ whole genome shotgun (WGS) entry which is preliminary data.</text>
</comment>
<evidence type="ECO:0000313" key="7">
    <source>
        <dbReference type="Proteomes" id="UP000232688"/>
    </source>
</evidence>
<dbReference type="InterPro" id="IPR013216">
    <property type="entry name" value="Methyltransf_11"/>
</dbReference>
<dbReference type="InterPro" id="IPR050602">
    <property type="entry name" value="Malonyl-ACP_OMT"/>
</dbReference>
<reference evidence="5 8" key="1">
    <citation type="submission" date="2016-04" db="EMBL/GenBank/DDBJ databases">
        <title>Genome analyses suggest a sexual origin of heterokaryosis in a supposedly ancient asexual fungus.</title>
        <authorList>
            <person name="Ropars J."/>
            <person name="Sedzielewska K."/>
            <person name="Noel J."/>
            <person name="Charron P."/>
            <person name="Farinelli L."/>
            <person name="Marton T."/>
            <person name="Kruger M."/>
            <person name="Pelin A."/>
            <person name="Brachmann A."/>
            <person name="Corradi N."/>
        </authorList>
    </citation>
    <scope>NUCLEOTIDE SEQUENCE [LARGE SCALE GENOMIC DNA]</scope>
    <source>
        <strain evidence="5 8">A5</strain>
    </source>
</reference>
<feature type="compositionally biased region" description="Basic and acidic residues" evidence="3">
    <location>
        <begin position="331"/>
        <end position="346"/>
    </location>
</feature>
<dbReference type="VEuPathDB" id="FungiDB:RhiirA1_504091"/>
<dbReference type="GO" id="GO:0005739">
    <property type="term" value="C:mitochondrion"/>
    <property type="evidence" value="ECO:0007669"/>
    <property type="project" value="TreeGrafter"/>
</dbReference>
<dbReference type="AlphaFoldDB" id="A0A2N0S224"/>
<evidence type="ECO:0000313" key="6">
    <source>
        <dbReference type="EMBL" id="PKC69598.1"/>
    </source>
</evidence>
<dbReference type="VEuPathDB" id="FungiDB:RhiirFUN_014256"/>
<evidence type="ECO:0000313" key="8">
    <source>
        <dbReference type="Proteomes" id="UP000232722"/>
    </source>
</evidence>
<dbReference type="Proteomes" id="UP000232688">
    <property type="component" value="Unassembled WGS sequence"/>
</dbReference>
<evidence type="ECO:0000259" key="4">
    <source>
        <dbReference type="Pfam" id="PF08241"/>
    </source>
</evidence>
<evidence type="ECO:0000256" key="2">
    <source>
        <dbReference type="ARBA" id="ARBA00022679"/>
    </source>
</evidence>